<dbReference type="SUPFAM" id="SSF53850">
    <property type="entry name" value="Periplasmic binding protein-like II"/>
    <property type="match status" value="1"/>
</dbReference>
<sequence>MQSVTGRPSRRSLLRAGVAGAVGAAFGTGCSARFADVELRVGAGFSQGVYYALAGALADAWQIRLGLRKRPVVRQTAGSVENLQLLASGQVDVVFATADVTDNALGTPSPPGRAPRALGRIYDDALQVVVPAELPVTRLADLREHRVSIGASDSGVIVAAKRLLEVAGVDVQRDLRATMLGLDASVAAMKAGQIDAFFWSGGLPTGGLTALAEVRPIRLLDLGPVVTALHQRYPVYDAGVAPATTYRIPSPTTIVLVRNFLLVASEMPDDMADEMVAAIFAERDRLVRANPAARAIDPRAAISTQPIPLHPGAERYYRAAKD</sequence>
<dbReference type="PROSITE" id="PS51257">
    <property type="entry name" value="PROKAR_LIPOPROTEIN"/>
    <property type="match status" value="1"/>
</dbReference>
<evidence type="ECO:0000256" key="1">
    <source>
        <dbReference type="SAM" id="Phobius"/>
    </source>
</evidence>
<keyword evidence="1" id="KW-1133">Transmembrane helix</keyword>
<accession>A0ABP9R508</accession>
<comment type="caution">
    <text evidence="2">The sequence shown here is derived from an EMBL/GenBank/DDBJ whole genome shotgun (WGS) entry which is preliminary data.</text>
</comment>
<name>A0ABP9R508_9PSEU</name>
<dbReference type="Proteomes" id="UP001428817">
    <property type="component" value="Unassembled WGS sequence"/>
</dbReference>
<reference evidence="3" key="1">
    <citation type="journal article" date="2019" name="Int. J. Syst. Evol. Microbiol.">
        <title>The Global Catalogue of Microorganisms (GCM) 10K type strain sequencing project: providing services to taxonomists for standard genome sequencing and annotation.</title>
        <authorList>
            <consortium name="The Broad Institute Genomics Platform"/>
            <consortium name="The Broad Institute Genome Sequencing Center for Infectious Disease"/>
            <person name="Wu L."/>
            <person name="Ma J."/>
        </authorList>
    </citation>
    <scope>NUCLEOTIDE SEQUENCE [LARGE SCALE GENOMIC DNA]</scope>
    <source>
        <strain evidence="3">JCM 18303</strain>
    </source>
</reference>
<dbReference type="InterPro" id="IPR011852">
    <property type="entry name" value="TRAP_TAXI"/>
</dbReference>
<dbReference type="PANTHER" id="PTHR42941:SF1">
    <property type="entry name" value="SLL1037 PROTEIN"/>
    <property type="match status" value="1"/>
</dbReference>
<dbReference type="Gene3D" id="3.40.190.10">
    <property type="entry name" value="Periplasmic binding protein-like II"/>
    <property type="match status" value="2"/>
</dbReference>
<dbReference type="InterPro" id="IPR006311">
    <property type="entry name" value="TAT_signal"/>
</dbReference>
<proteinExistence type="predicted"/>
<dbReference type="RefSeq" id="WP_185065079.1">
    <property type="nucleotide sequence ID" value="NZ_BAABJP010000051.1"/>
</dbReference>
<dbReference type="Pfam" id="PF16868">
    <property type="entry name" value="NMT1_3"/>
    <property type="match status" value="1"/>
</dbReference>
<evidence type="ECO:0000313" key="3">
    <source>
        <dbReference type="Proteomes" id="UP001428817"/>
    </source>
</evidence>
<keyword evidence="3" id="KW-1185">Reference proteome</keyword>
<protein>
    <submittedName>
        <fullName evidence="2">TAXI family TRAP transporter solute-binding subunit</fullName>
    </submittedName>
</protein>
<evidence type="ECO:0000313" key="2">
    <source>
        <dbReference type="EMBL" id="GAA5171855.1"/>
    </source>
</evidence>
<dbReference type="EMBL" id="BAABJP010000051">
    <property type="protein sequence ID" value="GAA5171855.1"/>
    <property type="molecule type" value="Genomic_DNA"/>
</dbReference>
<dbReference type="PANTHER" id="PTHR42941">
    <property type="entry name" value="SLL1037 PROTEIN"/>
    <property type="match status" value="1"/>
</dbReference>
<dbReference type="PROSITE" id="PS51318">
    <property type="entry name" value="TAT"/>
    <property type="match status" value="1"/>
</dbReference>
<keyword evidence="1" id="KW-0812">Transmembrane</keyword>
<feature type="transmembrane region" description="Helical" evidence="1">
    <location>
        <begin position="12"/>
        <end position="35"/>
    </location>
</feature>
<gene>
    <name evidence="2" type="ORF">GCM10023321_70930</name>
</gene>
<keyword evidence="1" id="KW-0472">Membrane</keyword>
<organism evidence="2 3">
    <name type="scientific">Pseudonocardia eucalypti</name>
    <dbReference type="NCBI Taxonomy" id="648755"/>
    <lineage>
        <taxon>Bacteria</taxon>
        <taxon>Bacillati</taxon>
        <taxon>Actinomycetota</taxon>
        <taxon>Actinomycetes</taxon>
        <taxon>Pseudonocardiales</taxon>
        <taxon>Pseudonocardiaceae</taxon>
        <taxon>Pseudonocardia</taxon>
    </lineage>
</organism>
<dbReference type="NCBIfam" id="TIGR02122">
    <property type="entry name" value="TRAP_TAXI"/>
    <property type="match status" value="1"/>
</dbReference>